<dbReference type="PANTHER" id="PTHR34183:SF1">
    <property type="entry name" value="ENDOLYTIC PEPTIDOGLYCAN TRANSGLYCOSYLASE RLPA"/>
    <property type="match status" value="1"/>
</dbReference>
<reference evidence="7 8" key="1">
    <citation type="submission" date="2021-04" db="EMBL/GenBank/DDBJ databases">
        <title>Molecular and phenotypic characterization and identification of bacterial isolates recovered from the Anatolian ground squirrels (Spermophilus xanthoprymnus) and which have the potential to form a new species in the Campylobacter genus.</title>
        <authorList>
            <person name="Aydin F."/>
            <person name="Abay S."/>
            <person name="Kayman T."/>
            <person name="Karakaya E."/>
            <person name="Mustak H.K."/>
            <person name="Mustak I.B."/>
            <person name="Bilgin N."/>
            <person name="Duzler A."/>
            <person name="Sahin O."/>
            <person name="Guran O."/>
            <person name="Saticioglu I.B."/>
        </authorList>
    </citation>
    <scope>NUCLEOTIDE SEQUENCE [LARGE SCALE GENOMIC DNA]</scope>
    <source>
        <strain evidence="8">faydin-G24</strain>
    </source>
</reference>
<accession>A0ABS5HFY6</accession>
<dbReference type="Gene3D" id="3.30.70.1070">
    <property type="entry name" value="Sporulation related repeat"/>
    <property type="match status" value="1"/>
</dbReference>
<dbReference type="PANTHER" id="PTHR34183">
    <property type="entry name" value="ENDOLYTIC PEPTIDOGLYCAN TRANSGLYCOSYLASE RLPA"/>
    <property type="match status" value="1"/>
</dbReference>
<gene>
    <name evidence="4" type="primary">rlpA</name>
    <name evidence="7" type="ORF">KDD93_00310</name>
</gene>
<dbReference type="InterPro" id="IPR034718">
    <property type="entry name" value="RlpA"/>
</dbReference>
<comment type="function">
    <text evidence="4">Lytic transglycosylase with a strong preference for naked glycan strands that lack stem peptides.</text>
</comment>
<dbReference type="InterPro" id="IPR036908">
    <property type="entry name" value="RlpA-like_sf"/>
</dbReference>
<dbReference type="Gene3D" id="2.40.40.10">
    <property type="entry name" value="RlpA-like domain"/>
    <property type="match status" value="1"/>
</dbReference>
<dbReference type="InterPro" id="IPR012997">
    <property type="entry name" value="RplA"/>
</dbReference>
<evidence type="ECO:0000256" key="5">
    <source>
        <dbReference type="RuleBase" id="RU003495"/>
    </source>
</evidence>
<keyword evidence="8" id="KW-1185">Reference proteome</keyword>
<evidence type="ECO:0000313" key="8">
    <source>
        <dbReference type="Proteomes" id="UP000682951"/>
    </source>
</evidence>
<evidence type="ECO:0000256" key="4">
    <source>
        <dbReference type="HAMAP-Rule" id="MF_02071"/>
    </source>
</evidence>
<dbReference type="HAMAP" id="MF_02071">
    <property type="entry name" value="RlpA"/>
    <property type="match status" value="1"/>
</dbReference>
<keyword evidence="3 4" id="KW-0961">Cell wall biogenesis/degradation</keyword>
<proteinExistence type="inferred from homology"/>
<dbReference type="InterPro" id="IPR036680">
    <property type="entry name" value="SPOR-like_sf"/>
</dbReference>
<protein>
    <recommendedName>
        <fullName evidence="4">Probable endolytic peptidoglycan transglycosylase RlpA</fullName>
        <ecNumber evidence="4">4.2.2.-</ecNumber>
    </recommendedName>
</protein>
<dbReference type="CDD" id="cd22268">
    <property type="entry name" value="DPBB_RlpA-like"/>
    <property type="match status" value="1"/>
</dbReference>
<keyword evidence="2 4" id="KW-0456">Lyase</keyword>
<dbReference type="SUPFAM" id="SSF50685">
    <property type="entry name" value="Barwin-like endoglucanases"/>
    <property type="match status" value="1"/>
</dbReference>
<sequence length="222" mass="24253">MRPYTINGKTYYPTIVSVGDKASGIASWYGPNFHGKKTSNGEIYNMYNMTAAHKTLPMNTILRVTNLKNNKSVIVRINDRGPFVANRVIDLSKAAATKLDVIGVGTAPVSMEVIGFNADIGTDSKAKTQKGKSQSTGIVISADTSVVGGEFMVQIGAFKNQSGAQRYQREHQSIDGYRSVVRTFSVDGDTIYRVFLNGFRSEDEARDYARSGKFNGAFIVRG</sequence>
<dbReference type="EC" id="4.2.2.-" evidence="4"/>
<keyword evidence="1" id="KW-0732">Signal</keyword>
<organism evidence="7 8">
    <name type="scientific">Campylobacter anatolicus</name>
    <dbReference type="NCBI Taxonomy" id="2829105"/>
    <lineage>
        <taxon>Bacteria</taxon>
        <taxon>Pseudomonadati</taxon>
        <taxon>Campylobacterota</taxon>
        <taxon>Epsilonproteobacteria</taxon>
        <taxon>Campylobacterales</taxon>
        <taxon>Campylobacteraceae</taxon>
        <taxon>Campylobacter</taxon>
    </lineage>
</organism>
<evidence type="ECO:0000256" key="1">
    <source>
        <dbReference type="ARBA" id="ARBA00022729"/>
    </source>
</evidence>
<name>A0ABS5HFY6_9BACT</name>
<comment type="caution">
    <text evidence="7">The sequence shown here is derived from an EMBL/GenBank/DDBJ whole genome shotgun (WGS) entry which is preliminary data.</text>
</comment>
<dbReference type="SUPFAM" id="SSF110997">
    <property type="entry name" value="Sporulation related repeat"/>
    <property type="match status" value="1"/>
</dbReference>
<evidence type="ECO:0000313" key="7">
    <source>
        <dbReference type="EMBL" id="MBR8463018.1"/>
    </source>
</evidence>
<dbReference type="InterPro" id="IPR009009">
    <property type="entry name" value="RlpA-like_DPBB"/>
</dbReference>
<feature type="domain" description="SPOR" evidence="6">
    <location>
        <begin position="145"/>
        <end position="222"/>
    </location>
</feature>
<evidence type="ECO:0000256" key="3">
    <source>
        <dbReference type="ARBA" id="ARBA00023316"/>
    </source>
</evidence>
<dbReference type="InterPro" id="IPR007730">
    <property type="entry name" value="SPOR-like_dom"/>
</dbReference>
<dbReference type="EMBL" id="JAGSSW010000001">
    <property type="protein sequence ID" value="MBR8463018.1"/>
    <property type="molecule type" value="Genomic_DNA"/>
</dbReference>
<evidence type="ECO:0000259" key="6">
    <source>
        <dbReference type="PROSITE" id="PS51724"/>
    </source>
</evidence>
<comment type="similarity">
    <text evidence="4 5">Belongs to the RlpA family.</text>
</comment>
<dbReference type="Pfam" id="PF05036">
    <property type="entry name" value="SPOR"/>
    <property type="match status" value="1"/>
</dbReference>
<evidence type="ECO:0000256" key="2">
    <source>
        <dbReference type="ARBA" id="ARBA00023239"/>
    </source>
</evidence>
<dbReference type="Pfam" id="PF03330">
    <property type="entry name" value="DPBB_1"/>
    <property type="match status" value="1"/>
</dbReference>
<dbReference type="Proteomes" id="UP000682951">
    <property type="component" value="Unassembled WGS sequence"/>
</dbReference>
<dbReference type="PROSITE" id="PS51724">
    <property type="entry name" value="SPOR"/>
    <property type="match status" value="1"/>
</dbReference>
<dbReference type="NCBIfam" id="TIGR00413">
    <property type="entry name" value="rlpA"/>
    <property type="match status" value="1"/>
</dbReference>